<proteinExistence type="predicted"/>
<dbReference type="GeneID" id="64766464"/>
<dbReference type="Proteomes" id="UP000241290">
    <property type="component" value="Genome"/>
</dbReference>
<sequence length="314" mass="34899">MIPAPRNALVSYHYYKRYDLNKFANLRLIGDSGAFSAASQGATITTAELAEWGHKWKHRLAWLASLDVIGNPEATKHNWLDMRRNYDLDAVPTLHFGGDPKVMDYYADQGVDFMGLGGMVGHKSSKAKVMRWLVQIFKYQQANHPDMRFHGWGVTANELLRVPFFSVDSSGWGSGYRYGRMTLRDPRTNKPLVIAMNGKEAYEPLKARLLSRHYGVAPSEVATSGGHNRKLIVQLSALSASVQEQHFRRMHGTVTAPKWGINVQPDGPHMHLVDGSSEHLRVLNDFVGPNLHLADTDPGALAVVEALNAGTTSK</sequence>
<evidence type="ECO:0000313" key="1">
    <source>
        <dbReference type="EMBL" id="AVO25132.1"/>
    </source>
</evidence>
<organism evidence="1 2">
    <name type="scientific">Rhodococcus phage Finch</name>
    <dbReference type="NCBI Taxonomy" id="2094144"/>
    <lineage>
        <taxon>Viruses</taxon>
        <taxon>Duplodnaviria</taxon>
        <taxon>Heunggongvirae</taxon>
        <taxon>Uroviricota</taxon>
        <taxon>Caudoviricetes</taxon>
        <taxon>Finchvirus</taxon>
        <taxon>Finchvirus finch</taxon>
    </lineage>
</organism>
<keyword evidence="2" id="KW-1185">Reference proteome</keyword>
<dbReference type="RefSeq" id="YP_010059233.1">
    <property type="nucleotide sequence ID" value="NC_054724.1"/>
</dbReference>
<dbReference type="EMBL" id="MG962366">
    <property type="protein sequence ID" value="AVO25132.1"/>
    <property type="molecule type" value="Genomic_DNA"/>
</dbReference>
<gene>
    <name evidence="1" type="primary">211</name>
    <name evidence="1" type="ORF">SEA_FINCH_211</name>
</gene>
<evidence type="ECO:0000313" key="2">
    <source>
        <dbReference type="Proteomes" id="UP000241290"/>
    </source>
</evidence>
<accession>A0A2P1JXU1</accession>
<reference evidence="2" key="1">
    <citation type="submission" date="2018-02" db="EMBL/GenBank/DDBJ databases">
        <authorList>
            <person name="Cohen D.B."/>
            <person name="Kent A.D."/>
        </authorList>
    </citation>
    <scope>NUCLEOTIDE SEQUENCE [LARGE SCALE GENOMIC DNA]</scope>
</reference>
<protein>
    <submittedName>
        <fullName evidence="1">Queuine tRNA-ribosyltransferase</fullName>
    </submittedName>
</protein>
<name>A0A2P1JXU1_9CAUD</name>
<dbReference type="KEGG" id="vg:64766464"/>